<dbReference type="InterPro" id="IPR021225">
    <property type="entry name" value="Tlde1_dom"/>
</dbReference>
<protein>
    <submittedName>
        <fullName evidence="2">DUF2778 domain-containing protein</fullName>
    </submittedName>
</protein>
<sequence>MALYGKFIVNDADYSPLTIYGIGTFMAFSGKDAYRNASGCGMIPNAGPIPAGKYWIVDRPTGGSMWHVKTFAYDAWNRIAHSVPTPSRDWFGLYRDDGLIDDYTWINGVRRGNFRLHPGANSLGCITLKHHSDFAVIRNALLRTSGIKLKGNIKSYGVIDVISNGDCGVSNAEGI</sequence>
<evidence type="ECO:0000313" key="2">
    <source>
        <dbReference type="EMBL" id="MBH1932341.1"/>
    </source>
</evidence>
<keyword evidence="3" id="KW-1185">Reference proteome</keyword>
<accession>A0ABS0MJ01</accession>
<dbReference type="Pfam" id="PF10908">
    <property type="entry name" value="Tlde1_dom"/>
    <property type="match status" value="1"/>
</dbReference>
<evidence type="ECO:0000259" key="1">
    <source>
        <dbReference type="Pfam" id="PF10908"/>
    </source>
</evidence>
<comment type="caution">
    <text evidence="2">The sequence shown here is derived from an EMBL/GenBank/DDBJ whole genome shotgun (WGS) entry which is preliminary data.</text>
</comment>
<evidence type="ECO:0000313" key="3">
    <source>
        <dbReference type="Proteomes" id="UP000624159"/>
    </source>
</evidence>
<proteinExistence type="predicted"/>
<gene>
    <name evidence="2" type="ORF">I5U13_22040</name>
</gene>
<reference evidence="2 3" key="1">
    <citation type="submission" date="2020-11" db="EMBL/GenBank/DDBJ databases">
        <title>Enhanced detection system for hospital associated transmission using whole genome sequencing surveillance.</title>
        <authorList>
            <person name="Harrison L.H."/>
            <person name="Van Tyne D."/>
            <person name="Marsh J.W."/>
            <person name="Griffith M.P."/>
            <person name="Snyder D.J."/>
            <person name="Cooper V.S."/>
            <person name="Mustapha M."/>
        </authorList>
    </citation>
    <scope>NUCLEOTIDE SEQUENCE [LARGE SCALE GENOMIC DNA]</scope>
    <source>
        <strain evidence="2 3">SER00230</strain>
    </source>
</reference>
<organism evidence="2 3">
    <name type="scientific">Serratia rubidaea</name>
    <name type="common">Serratia marinorubra</name>
    <dbReference type="NCBI Taxonomy" id="61652"/>
    <lineage>
        <taxon>Bacteria</taxon>
        <taxon>Pseudomonadati</taxon>
        <taxon>Pseudomonadota</taxon>
        <taxon>Gammaproteobacteria</taxon>
        <taxon>Enterobacterales</taxon>
        <taxon>Yersiniaceae</taxon>
        <taxon>Serratia</taxon>
    </lineage>
</organism>
<dbReference type="RefSeq" id="WP_197664833.1">
    <property type="nucleotide sequence ID" value="NZ_JADULK010000016.1"/>
</dbReference>
<feature type="domain" description="Tlde1" evidence="1">
    <location>
        <begin position="24"/>
        <end position="148"/>
    </location>
</feature>
<dbReference type="Proteomes" id="UP000624159">
    <property type="component" value="Unassembled WGS sequence"/>
</dbReference>
<dbReference type="EMBL" id="JADULK010000016">
    <property type="protein sequence ID" value="MBH1932341.1"/>
    <property type="molecule type" value="Genomic_DNA"/>
</dbReference>
<name>A0ABS0MJ01_SERRU</name>